<protein>
    <submittedName>
        <fullName evidence="2">Uncharacterized protein</fullName>
    </submittedName>
</protein>
<feature type="region of interest" description="Disordered" evidence="1">
    <location>
        <begin position="1"/>
        <end position="34"/>
    </location>
</feature>
<dbReference type="Proteomes" id="UP000284451">
    <property type="component" value="Unassembled WGS sequence"/>
</dbReference>
<proteinExistence type="predicted"/>
<reference evidence="2 3" key="2">
    <citation type="submission" date="2019-01" db="EMBL/GenBank/DDBJ databases">
        <authorList>
            <person name="Li Y."/>
        </authorList>
    </citation>
    <scope>NUCLEOTIDE SEQUENCE [LARGE SCALE GENOMIC DNA]</scope>
    <source>
        <strain evidence="2 3">07D10-4-3</strain>
    </source>
</reference>
<dbReference type="EMBL" id="SAUY01000040">
    <property type="protein sequence ID" value="RWR26660.1"/>
    <property type="molecule type" value="Genomic_DNA"/>
</dbReference>
<accession>A0A443K1N0</accession>
<reference evidence="2 3" key="1">
    <citation type="submission" date="2019-01" db="EMBL/GenBank/DDBJ databases">
        <title>Sinorhodobacter populi sp. nov. isolated from the symptomatic bark tissue of Populus euramericana canker.</title>
        <authorList>
            <person name="Xu G."/>
        </authorList>
    </citation>
    <scope>NUCLEOTIDE SEQUENCE [LARGE SCALE GENOMIC DNA]</scope>
    <source>
        <strain evidence="2 3">07D10-4-3</strain>
    </source>
</reference>
<organism evidence="2 3">
    <name type="scientific">Paenirhodobacter populi</name>
    <dbReference type="NCBI Taxonomy" id="2306993"/>
    <lineage>
        <taxon>Bacteria</taxon>
        <taxon>Pseudomonadati</taxon>
        <taxon>Pseudomonadota</taxon>
        <taxon>Alphaproteobacteria</taxon>
        <taxon>Rhodobacterales</taxon>
        <taxon>Rhodobacter group</taxon>
        <taxon>Paenirhodobacter</taxon>
    </lineage>
</organism>
<dbReference type="AlphaFoldDB" id="A0A443K1N0"/>
<evidence type="ECO:0000313" key="3">
    <source>
        <dbReference type="Proteomes" id="UP000284451"/>
    </source>
</evidence>
<sequence length="81" mass="8746">MTCDRGEDDGKRRPANDNHPSAGQDAGRELDASERLDEVVLTIARLIGRQIAREHFEALQAANDNSPSVSGEAGQDADDKD</sequence>
<gene>
    <name evidence="2" type="ORF">D2T29_20055</name>
</gene>
<feature type="compositionally biased region" description="Basic and acidic residues" evidence="1">
    <location>
        <begin position="1"/>
        <end position="16"/>
    </location>
</feature>
<feature type="region of interest" description="Disordered" evidence="1">
    <location>
        <begin position="58"/>
        <end position="81"/>
    </location>
</feature>
<evidence type="ECO:0000256" key="1">
    <source>
        <dbReference type="SAM" id="MobiDB-lite"/>
    </source>
</evidence>
<evidence type="ECO:0000313" key="2">
    <source>
        <dbReference type="EMBL" id="RWR26660.1"/>
    </source>
</evidence>
<name>A0A443K1N0_9RHOB</name>
<comment type="caution">
    <text evidence="2">The sequence shown here is derived from an EMBL/GenBank/DDBJ whole genome shotgun (WGS) entry which is preliminary data.</text>
</comment>